<keyword evidence="3" id="KW-0813">Transport</keyword>
<sequence length="337" mass="36050">MENSVLSICDLAVDLTIGREKARVLHEVSLTVTGGEILGLVGESGSGKSITAAAIMQLLPGGKAAITGGSISFRGQELTRKTPAEMRKIRGKEMAMIFQEPMTSLNPVFTIGRQLTDVIMTHQDMSKRQAEAHATAMLEAVHIREPERILRSYPHELSGGMRQRVMIAIALSCSPALLIADEPTTALDVTIQAQILRLLQEAVKQTGAAVIFISHDLGVVSQICDRVAVMYAGEVVECGGTAQLLHTPRHPYTQALLAAIPDFSTMAGQLSAIPGTVPDVRSILPGCRFQPRCSCTQDICTGKKPENITVRAGHTVRCWLVAEEEAGDAAVAKTGCC</sequence>
<dbReference type="RefSeq" id="WP_084573635.1">
    <property type="nucleotide sequence ID" value="NZ_CP155572.1"/>
</dbReference>
<comment type="similarity">
    <text evidence="2">Belongs to the ABC transporter superfamily.</text>
</comment>
<keyword evidence="4" id="KW-1003">Cell membrane</keyword>
<dbReference type="Pfam" id="PF08352">
    <property type="entry name" value="oligo_HPY"/>
    <property type="match status" value="1"/>
</dbReference>
<evidence type="ECO:0000256" key="8">
    <source>
        <dbReference type="ARBA" id="ARBA00022967"/>
    </source>
</evidence>
<dbReference type="InterPro" id="IPR003439">
    <property type="entry name" value="ABC_transporter-like_ATP-bd"/>
</dbReference>
<dbReference type="OrthoDB" id="9806285at2"/>
<evidence type="ECO:0000256" key="4">
    <source>
        <dbReference type="ARBA" id="ARBA00022475"/>
    </source>
</evidence>
<dbReference type="Proteomes" id="UP000192738">
    <property type="component" value="Unassembled WGS sequence"/>
</dbReference>
<evidence type="ECO:0000256" key="5">
    <source>
        <dbReference type="ARBA" id="ARBA00022519"/>
    </source>
</evidence>
<dbReference type="FunFam" id="3.40.50.300:FF:000016">
    <property type="entry name" value="Oligopeptide ABC transporter ATP-binding component"/>
    <property type="match status" value="1"/>
</dbReference>
<dbReference type="InterPro" id="IPR050388">
    <property type="entry name" value="ABC_Ni/Peptide_Import"/>
</dbReference>
<dbReference type="PANTHER" id="PTHR43297">
    <property type="entry name" value="OLIGOPEPTIDE TRANSPORT ATP-BINDING PROTEIN APPD"/>
    <property type="match status" value="1"/>
</dbReference>
<dbReference type="Gene3D" id="3.40.50.300">
    <property type="entry name" value="P-loop containing nucleotide triphosphate hydrolases"/>
    <property type="match status" value="1"/>
</dbReference>
<dbReference type="AlphaFoldDB" id="A0A1W1Y899"/>
<dbReference type="GO" id="GO:0005886">
    <property type="term" value="C:plasma membrane"/>
    <property type="evidence" value="ECO:0007669"/>
    <property type="project" value="UniProtKB-SubCell"/>
</dbReference>
<dbReference type="EMBL" id="FWXI01000001">
    <property type="protein sequence ID" value="SMC32365.1"/>
    <property type="molecule type" value="Genomic_DNA"/>
</dbReference>
<dbReference type="NCBIfam" id="TIGR01727">
    <property type="entry name" value="oligo_HPY"/>
    <property type="match status" value="1"/>
</dbReference>
<dbReference type="InterPro" id="IPR013563">
    <property type="entry name" value="Oligopep_ABC_C"/>
</dbReference>
<accession>A0A1W1Y899</accession>
<dbReference type="SUPFAM" id="SSF52540">
    <property type="entry name" value="P-loop containing nucleoside triphosphate hydrolases"/>
    <property type="match status" value="1"/>
</dbReference>
<evidence type="ECO:0000256" key="2">
    <source>
        <dbReference type="ARBA" id="ARBA00005417"/>
    </source>
</evidence>
<dbReference type="InterPro" id="IPR027417">
    <property type="entry name" value="P-loop_NTPase"/>
</dbReference>
<dbReference type="InterPro" id="IPR017871">
    <property type="entry name" value="ABC_transporter-like_CS"/>
</dbReference>
<feature type="domain" description="ABC transporter" evidence="10">
    <location>
        <begin position="6"/>
        <end position="257"/>
    </location>
</feature>
<dbReference type="GO" id="GO:0005524">
    <property type="term" value="F:ATP binding"/>
    <property type="evidence" value="ECO:0007669"/>
    <property type="project" value="UniProtKB-KW"/>
</dbReference>
<evidence type="ECO:0000313" key="11">
    <source>
        <dbReference type="EMBL" id="SMC32365.1"/>
    </source>
</evidence>
<keyword evidence="8" id="KW-1278">Translocase</keyword>
<dbReference type="CDD" id="cd03257">
    <property type="entry name" value="ABC_NikE_OppD_transporters"/>
    <property type="match status" value="1"/>
</dbReference>
<dbReference type="SMART" id="SM00382">
    <property type="entry name" value="AAA"/>
    <property type="match status" value="1"/>
</dbReference>
<dbReference type="PANTHER" id="PTHR43297:SF14">
    <property type="entry name" value="ATPASE AAA-TYPE CORE DOMAIN-CONTAINING PROTEIN"/>
    <property type="match status" value="1"/>
</dbReference>
<evidence type="ECO:0000313" key="12">
    <source>
        <dbReference type="Proteomes" id="UP000192738"/>
    </source>
</evidence>
<protein>
    <submittedName>
        <fullName evidence="11">Oligopeptide transport system ATP-binding protein</fullName>
    </submittedName>
</protein>
<evidence type="ECO:0000259" key="10">
    <source>
        <dbReference type="PROSITE" id="PS50893"/>
    </source>
</evidence>
<dbReference type="InterPro" id="IPR003593">
    <property type="entry name" value="AAA+_ATPase"/>
</dbReference>
<evidence type="ECO:0000256" key="9">
    <source>
        <dbReference type="ARBA" id="ARBA00023136"/>
    </source>
</evidence>
<proteinExistence type="inferred from homology"/>
<keyword evidence="9" id="KW-0472">Membrane</keyword>
<dbReference type="Pfam" id="PF00005">
    <property type="entry name" value="ABC_tran"/>
    <property type="match status" value="1"/>
</dbReference>
<keyword evidence="5" id="KW-0997">Cell inner membrane</keyword>
<evidence type="ECO:0000256" key="6">
    <source>
        <dbReference type="ARBA" id="ARBA00022741"/>
    </source>
</evidence>
<evidence type="ECO:0000256" key="3">
    <source>
        <dbReference type="ARBA" id="ARBA00022448"/>
    </source>
</evidence>
<dbReference type="PROSITE" id="PS50893">
    <property type="entry name" value="ABC_TRANSPORTER_2"/>
    <property type="match status" value="1"/>
</dbReference>
<name>A0A1W1Y899_9FIRM</name>
<evidence type="ECO:0000256" key="7">
    <source>
        <dbReference type="ARBA" id="ARBA00022840"/>
    </source>
</evidence>
<keyword evidence="12" id="KW-1185">Reference proteome</keyword>
<gene>
    <name evidence="11" type="ORF">SAMN04488500_101100</name>
</gene>
<comment type="subcellular location">
    <subcellularLocation>
        <location evidence="1">Cell membrane</location>
        <topology evidence="1">Peripheral membrane protein</topology>
    </subcellularLocation>
</comment>
<organism evidence="11 12">
    <name type="scientific">Sporomusa malonica</name>
    <dbReference type="NCBI Taxonomy" id="112901"/>
    <lineage>
        <taxon>Bacteria</taxon>
        <taxon>Bacillati</taxon>
        <taxon>Bacillota</taxon>
        <taxon>Negativicutes</taxon>
        <taxon>Selenomonadales</taxon>
        <taxon>Sporomusaceae</taxon>
        <taxon>Sporomusa</taxon>
    </lineage>
</organism>
<reference evidence="11 12" key="1">
    <citation type="submission" date="2017-04" db="EMBL/GenBank/DDBJ databases">
        <authorList>
            <person name="Afonso C.L."/>
            <person name="Miller P.J."/>
            <person name="Scott M.A."/>
            <person name="Spackman E."/>
            <person name="Goraichik I."/>
            <person name="Dimitrov K.M."/>
            <person name="Suarez D.L."/>
            <person name="Swayne D.E."/>
        </authorList>
    </citation>
    <scope>NUCLEOTIDE SEQUENCE [LARGE SCALE GENOMIC DNA]</scope>
    <source>
        <strain evidence="11 12">DSM 5090</strain>
    </source>
</reference>
<dbReference type="STRING" id="112901.SAMN04488500_101100"/>
<dbReference type="GO" id="GO:0015833">
    <property type="term" value="P:peptide transport"/>
    <property type="evidence" value="ECO:0007669"/>
    <property type="project" value="InterPro"/>
</dbReference>
<dbReference type="GO" id="GO:0016887">
    <property type="term" value="F:ATP hydrolysis activity"/>
    <property type="evidence" value="ECO:0007669"/>
    <property type="project" value="InterPro"/>
</dbReference>
<keyword evidence="7 11" id="KW-0067">ATP-binding</keyword>
<keyword evidence="6" id="KW-0547">Nucleotide-binding</keyword>
<dbReference type="PROSITE" id="PS00211">
    <property type="entry name" value="ABC_TRANSPORTER_1"/>
    <property type="match status" value="1"/>
</dbReference>
<evidence type="ECO:0000256" key="1">
    <source>
        <dbReference type="ARBA" id="ARBA00004202"/>
    </source>
</evidence>